<gene>
    <name evidence="1" type="ORF">GSI_02962</name>
</gene>
<dbReference type="EMBL" id="AYKW01000004">
    <property type="protein sequence ID" value="PIL35172.1"/>
    <property type="molecule type" value="Genomic_DNA"/>
</dbReference>
<dbReference type="AlphaFoldDB" id="A0A2G8SN29"/>
<reference evidence="1 2" key="1">
    <citation type="journal article" date="2015" name="Sci. Rep.">
        <title>Chromosome-level genome map provides insights into diverse defense mechanisms in the medicinal fungus Ganoderma sinense.</title>
        <authorList>
            <person name="Zhu Y."/>
            <person name="Xu J."/>
            <person name="Sun C."/>
            <person name="Zhou S."/>
            <person name="Xu H."/>
            <person name="Nelson D.R."/>
            <person name="Qian J."/>
            <person name="Song J."/>
            <person name="Luo H."/>
            <person name="Xiang L."/>
            <person name="Li Y."/>
            <person name="Xu Z."/>
            <person name="Ji A."/>
            <person name="Wang L."/>
            <person name="Lu S."/>
            <person name="Hayward A."/>
            <person name="Sun W."/>
            <person name="Li X."/>
            <person name="Schwartz D.C."/>
            <person name="Wang Y."/>
            <person name="Chen S."/>
        </authorList>
    </citation>
    <scope>NUCLEOTIDE SEQUENCE [LARGE SCALE GENOMIC DNA]</scope>
    <source>
        <strain evidence="1 2">ZZ0214-1</strain>
    </source>
</reference>
<proteinExistence type="predicted"/>
<accession>A0A2G8SN29</accession>
<evidence type="ECO:0008006" key="3">
    <source>
        <dbReference type="Google" id="ProtNLM"/>
    </source>
</evidence>
<name>A0A2G8SN29_9APHY</name>
<dbReference type="Proteomes" id="UP000230002">
    <property type="component" value="Unassembled WGS sequence"/>
</dbReference>
<keyword evidence="2" id="KW-1185">Reference proteome</keyword>
<comment type="caution">
    <text evidence="1">The sequence shown here is derived from an EMBL/GenBank/DDBJ whole genome shotgun (WGS) entry which is preliminary data.</text>
</comment>
<dbReference type="STRING" id="1077348.A0A2G8SN29"/>
<sequence>MEYKEPPTLPYDIYCLVVDVLAADDSDSRLRYRTLRSCALTSSAWLTRAHFHLYRKVVLRTRQTLLSFARTIADSPHHFAPLIEHIDVKVSPALGCGWPNDHRQVDIPVPPAAIAQMAKLQSARFAGSFQFAETPASLLAFVRAFAACGALRKVALHGFFIPQFRDLVAIVWAFPHMASLSLVECGWCTPRSGLELPDPNVFPGRCQNLDKLLCPFAIPNLEPIPIPICAKPPAIAAFTSLTRITIVFSALQWPITLLAHVRSEHVRELTMKLSADCLSDDESAADAARLDDLLQRAPLRGIRRVTVVPFWQDARRGHLYRDEWVRTVQARLPQCHSRSILRTPTP</sequence>
<protein>
    <recommendedName>
        <fullName evidence="3">F-box domain-containing protein</fullName>
    </recommendedName>
</protein>
<evidence type="ECO:0000313" key="2">
    <source>
        <dbReference type="Proteomes" id="UP000230002"/>
    </source>
</evidence>
<evidence type="ECO:0000313" key="1">
    <source>
        <dbReference type="EMBL" id="PIL35172.1"/>
    </source>
</evidence>
<dbReference type="OrthoDB" id="2749824at2759"/>
<organism evidence="1 2">
    <name type="scientific">Ganoderma sinense ZZ0214-1</name>
    <dbReference type="NCBI Taxonomy" id="1077348"/>
    <lineage>
        <taxon>Eukaryota</taxon>
        <taxon>Fungi</taxon>
        <taxon>Dikarya</taxon>
        <taxon>Basidiomycota</taxon>
        <taxon>Agaricomycotina</taxon>
        <taxon>Agaricomycetes</taxon>
        <taxon>Polyporales</taxon>
        <taxon>Polyporaceae</taxon>
        <taxon>Ganoderma</taxon>
    </lineage>
</organism>